<keyword evidence="3" id="KW-1185">Reference proteome</keyword>
<gene>
    <name evidence="2" type="ORF">IL334_001255</name>
</gene>
<feature type="chain" id="PRO_5047078162" evidence="1">
    <location>
        <begin position="20"/>
        <end position="180"/>
    </location>
</feature>
<name>A0ABZ1CRK6_9TREE</name>
<accession>A0ABZ1CRK6</accession>
<feature type="signal peptide" evidence="1">
    <location>
        <begin position="1"/>
        <end position="19"/>
    </location>
</feature>
<sequence>MRFTGFLFSAIAIAPAAFSAPTTLIVRQSTNTSSVTALDSSSFDASKVSMPATTITSQAQSSRTETVSASITQASSTVSHPPTNSTGLHFTNTFPDELKNGDKVELKWDGADGPYILYTIVSYPGLSSIRPNVIERNTDVESYSLIINEDDSHDKSTLTIGIASNKDSGKYKRITLPLVK</sequence>
<dbReference type="GeneID" id="87953386"/>
<keyword evidence="1" id="KW-0732">Signal</keyword>
<organism evidence="2 3">
    <name type="scientific">Kwoniella shivajii</name>
    <dbReference type="NCBI Taxonomy" id="564305"/>
    <lineage>
        <taxon>Eukaryota</taxon>
        <taxon>Fungi</taxon>
        <taxon>Dikarya</taxon>
        <taxon>Basidiomycota</taxon>
        <taxon>Agaricomycotina</taxon>
        <taxon>Tremellomycetes</taxon>
        <taxon>Tremellales</taxon>
        <taxon>Cryptococcaceae</taxon>
        <taxon>Kwoniella</taxon>
    </lineage>
</organism>
<proteinExistence type="predicted"/>
<dbReference type="RefSeq" id="XP_062789063.1">
    <property type="nucleotide sequence ID" value="XM_062933012.1"/>
</dbReference>
<evidence type="ECO:0000313" key="2">
    <source>
        <dbReference type="EMBL" id="WRT64323.1"/>
    </source>
</evidence>
<reference evidence="2 3" key="1">
    <citation type="submission" date="2024-01" db="EMBL/GenBank/DDBJ databases">
        <title>Comparative genomics of Cryptococcus and Kwoniella reveals pathogenesis evolution and contrasting modes of karyotype evolution via chromosome fusion or intercentromeric recombination.</title>
        <authorList>
            <person name="Coelho M.A."/>
            <person name="David-Palma M."/>
            <person name="Shea T."/>
            <person name="Bowers K."/>
            <person name="McGinley-Smith S."/>
            <person name="Mohammad A.W."/>
            <person name="Gnirke A."/>
            <person name="Yurkov A.M."/>
            <person name="Nowrousian M."/>
            <person name="Sun S."/>
            <person name="Cuomo C.A."/>
            <person name="Heitman J."/>
        </authorList>
    </citation>
    <scope>NUCLEOTIDE SEQUENCE [LARGE SCALE GENOMIC DNA]</scope>
    <source>
        <strain evidence="2">CBS 11374</strain>
    </source>
</reference>
<protein>
    <submittedName>
        <fullName evidence="2">Uncharacterized protein</fullName>
    </submittedName>
</protein>
<dbReference type="EMBL" id="CP141881">
    <property type="protein sequence ID" value="WRT64323.1"/>
    <property type="molecule type" value="Genomic_DNA"/>
</dbReference>
<dbReference type="Proteomes" id="UP001329825">
    <property type="component" value="Chromosome 1"/>
</dbReference>
<evidence type="ECO:0000313" key="3">
    <source>
        <dbReference type="Proteomes" id="UP001329825"/>
    </source>
</evidence>
<evidence type="ECO:0000256" key="1">
    <source>
        <dbReference type="SAM" id="SignalP"/>
    </source>
</evidence>